<protein>
    <submittedName>
        <fullName evidence="2">Zinc-binding metallopeptidase</fullName>
    </submittedName>
</protein>
<dbReference type="Proteomes" id="UP001200544">
    <property type="component" value="Unassembled WGS sequence"/>
</dbReference>
<proteinExistence type="predicted"/>
<feature type="chain" id="PRO_5043509756" evidence="1">
    <location>
        <begin position="21"/>
        <end position="311"/>
    </location>
</feature>
<dbReference type="SUPFAM" id="SSF55486">
    <property type="entry name" value="Metalloproteases ('zincins'), catalytic domain"/>
    <property type="match status" value="1"/>
</dbReference>
<dbReference type="PROSITE" id="PS51257">
    <property type="entry name" value="PROKAR_LIPOPROTEIN"/>
    <property type="match status" value="1"/>
</dbReference>
<evidence type="ECO:0000256" key="1">
    <source>
        <dbReference type="SAM" id="SignalP"/>
    </source>
</evidence>
<name>A0AAW4ZLV5_BACT4</name>
<dbReference type="Gene3D" id="3.40.390.70">
    <property type="match status" value="1"/>
</dbReference>
<evidence type="ECO:0000313" key="3">
    <source>
        <dbReference type="Proteomes" id="UP001200544"/>
    </source>
</evidence>
<gene>
    <name evidence="2" type="ORF">K0H07_27750</name>
</gene>
<evidence type="ECO:0000313" key="2">
    <source>
        <dbReference type="EMBL" id="MCE9240923.1"/>
    </source>
</evidence>
<dbReference type="NCBIfam" id="TIGR04549">
    <property type="entry name" value="LP_HExxH_w_tonB"/>
    <property type="match status" value="1"/>
</dbReference>
<organism evidence="2 3">
    <name type="scientific">Bacteroides thetaiotaomicron</name>
    <dbReference type="NCBI Taxonomy" id="818"/>
    <lineage>
        <taxon>Bacteria</taxon>
        <taxon>Pseudomonadati</taxon>
        <taxon>Bacteroidota</taxon>
        <taxon>Bacteroidia</taxon>
        <taxon>Bacteroidales</taxon>
        <taxon>Bacteroidaceae</taxon>
        <taxon>Bacteroides</taxon>
    </lineage>
</organism>
<dbReference type="Pfam" id="PF15890">
    <property type="entry name" value="Peptidase_Mx1"/>
    <property type="match status" value="1"/>
</dbReference>
<dbReference type="InterPro" id="IPR030890">
    <property type="entry name" value="LP_HExxH_w_TonB"/>
</dbReference>
<sequence length="311" mass="35848">MKMIKLLICFAIITLMGACSEESLDPNSIFETESPERNEFDKWLLENYTIPYNIDFKYRYDDKESDNTYKLIPADYDKSIALAKLMKHVWIESYNEATGNEEFMKQYTLRVMQLIGSPAYNSTGSIVLGTAEGGIKVTLYNVNIIDIDNPYIDVDSPFFDRTNPNSVRDLNYWYFKTMHHEFCHILNQLKEYTTDFNLVSQADYKSSDWVNLDDKDAPALGFVSGYASNEAREDFAEITSIYVSRTPEAWQKILDAGVVNGDTTGKNRILTKLGYVKDYFKTTWGIDLDVLRDIVLKRSSEVKDLDLRTLN</sequence>
<reference evidence="2" key="1">
    <citation type="submission" date="2021-07" db="EMBL/GenBank/DDBJ databases">
        <title>Comparative genomics of Bacteroides fragilis group isolates reveals species-dependent resistance mechanisms and validates clinical tools for resistance prediction.</title>
        <authorList>
            <person name="Wallace M.J."/>
            <person name="Jean S."/>
            <person name="Wallace M.A."/>
            <person name="Carey-Ann B.D."/>
            <person name="Dantas G."/>
        </authorList>
    </citation>
    <scope>NUCLEOTIDE SEQUENCE</scope>
    <source>
        <strain evidence="2">BJH_160</strain>
    </source>
</reference>
<dbReference type="RefSeq" id="WP_016269206.1">
    <property type="nucleotide sequence ID" value="NZ_BAABZI010000008.1"/>
</dbReference>
<accession>A0AAW4ZLV5</accession>
<keyword evidence="1" id="KW-0732">Signal</keyword>
<comment type="caution">
    <text evidence="2">The sequence shown here is derived from an EMBL/GenBank/DDBJ whole genome shotgun (WGS) entry which is preliminary data.</text>
</comment>
<dbReference type="AlphaFoldDB" id="A0AAW4ZLV5"/>
<feature type="signal peptide" evidence="1">
    <location>
        <begin position="1"/>
        <end position="20"/>
    </location>
</feature>
<dbReference type="EMBL" id="JAHYQA010000036">
    <property type="protein sequence ID" value="MCE9240923.1"/>
    <property type="molecule type" value="Genomic_DNA"/>
</dbReference>